<accession>A0A6B3L7H8</accession>
<sequence>MDLTLEIVFVIAGLALLYYGAEWLVAGAAELAVKIGMSPLVVGLTVVAFGTSAPELLVSLQAAFDGAPDISVGNIVGSNICNLALIIGVGVVITPLVVHGQVVKREMPILLLSTALFIAFLSDGQLARWEGFVLFGGIIVYVVNSVMMSKRHMVEGAELEEFEDSVPTEATHATWKLVALVLVGIAAMVLGSKLLVENAQSLALRMGVSEAVIGLTLIAFGTSLPELATAVVSALKKQGDIMVGNAVGSNIFNTLLIMGATASVHPIETQSMNPTNLYVMAGVTLLIFPMMITAKRLSRIEGVVLLVGYAAYCVYAFTA</sequence>
<reference evidence="6 7" key="1">
    <citation type="submission" date="2020-12" db="EMBL/GenBank/DDBJ databases">
        <title>Sulforoseuscoccus oceanibium gen. nov., sp. nov., a representative of the phylum Verrucomicrobia with special cytoplasmic membrane, and proposal of Sulforoseuscoccusaceae fam. nov.</title>
        <authorList>
            <person name="Xi F."/>
        </authorList>
    </citation>
    <scope>NUCLEOTIDE SEQUENCE [LARGE SCALE GENOMIC DNA]</scope>
    <source>
        <strain evidence="6 7">T37</strain>
    </source>
</reference>
<keyword evidence="3" id="KW-1133">Transmembrane helix</keyword>
<evidence type="ECO:0000259" key="5">
    <source>
        <dbReference type="Pfam" id="PF01699"/>
    </source>
</evidence>
<proteinExistence type="predicted"/>
<dbReference type="Pfam" id="PF01699">
    <property type="entry name" value="Na_Ca_ex"/>
    <property type="match status" value="2"/>
</dbReference>
<comment type="subcellular location">
    <subcellularLocation>
        <location evidence="1">Membrane</location>
        <topology evidence="1">Multi-pass membrane protein</topology>
    </subcellularLocation>
</comment>
<dbReference type="Proteomes" id="UP000475117">
    <property type="component" value="Chromosome"/>
</dbReference>
<keyword evidence="4" id="KW-0472">Membrane</keyword>
<dbReference type="RefSeq" id="WP_164365603.1">
    <property type="nucleotide sequence ID" value="NZ_CP066776.1"/>
</dbReference>
<keyword evidence="2" id="KW-0812">Transmembrane</keyword>
<evidence type="ECO:0000256" key="4">
    <source>
        <dbReference type="ARBA" id="ARBA00023136"/>
    </source>
</evidence>
<evidence type="ECO:0000256" key="1">
    <source>
        <dbReference type="ARBA" id="ARBA00004141"/>
    </source>
</evidence>
<evidence type="ECO:0000256" key="3">
    <source>
        <dbReference type="ARBA" id="ARBA00022989"/>
    </source>
</evidence>
<dbReference type="GO" id="GO:0005262">
    <property type="term" value="F:calcium channel activity"/>
    <property type="evidence" value="ECO:0007669"/>
    <property type="project" value="TreeGrafter"/>
</dbReference>
<evidence type="ECO:0000313" key="7">
    <source>
        <dbReference type="Proteomes" id="UP000475117"/>
    </source>
</evidence>
<name>A0A6B3L7H8_9BACT</name>
<dbReference type="EMBL" id="CP066776">
    <property type="protein sequence ID" value="QQL44397.1"/>
    <property type="molecule type" value="Genomic_DNA"/>
</dbReference>
<gene>
    <name evidence="6" type="ORF">G3M56_010945</name>
</gene>
<dbReference type="GO" id="GO:0005886">
    <property type="term" value="C:plasma membrane"/>
    <property type="evidence" value="ECO:0007669"/>
    <property type="project" value="TreeGrafter"/>
</dbReference>
<dbReference type="Gene3D" id="1.20.1420.30">
    <property type="entry name" value="NCX, central ion-binding region"/>
    <property type="match status" value="1"/>
</dbReference>
<keyword evidence="7" id="KW-1185">Reference proteome</keyword>
<organism evidence="6 7">
    <name type="scientific">Sulfuriroseicoccus oceanibius</name>
    <dbReference type="NCBI Taxonomy" id="2707525"/>
    <lineage>
        <taxon>Bacteria</taxon>
        <taxon>Pseudomonadati</taxon>
        <taxon>Verrucomicrobiota</taxon>
        <taxon>Verrucomicrobiia</taxon>
        <taxon>Verrucomicrobiales</taxon>
        <taxon>Verrucomicrobiaceae</taxon>
        <taxon>Sulfuriroseicoccus</taxon>
    </lineage>
</organism>
<protein>
    <submittedName>
        <fullName evidence="6">Calcium/sodium antiporter</fullName>
    </submittedName>
</protein>
<dbReference type="AlphaFoldDB" id="A0A6B3L7H8"/>
<dbReference type="PANTHER" id="PTHR10846:SF8">
    <property type="entry name" value="INNER MEMBRANE PROTEIN YRBG"/>
    <property type="match status" value="1"/>
</dbReference>
<dbReference type="InterPro" id="IPR044880">
    <property type="entry name" value="NCX_ion-bd_dom_sf"/>
</dbReference>
<feature type="domain" description="Sodium/calcium exchanger membrane region" evidence="5">
    <location>
        <begin position="177"/>
        <end position="317"/>
    </location>
</feature>
<dbReference type="GO" id="GO:0006874">
    <property type="term" value="P:intracellular calcium ion homeostasis"/>
    <property type="evidence" value="ECO:0007669"/>
    <property type="project" value="TreeGrafter"/>
</dbReference>
<evidence type="ECO:0000256" key="2">
    <source>
        <dbReference type="ARBA" id="ARBA00022692"/>
    </source>
</evidence>
<evidence type="ECO:0000313" key="6">
    <source>
        <dbReference type="EMBL" id="QQL44397.1"/>
    </source>
</evidence>
<dbReference type="InterPro" id="IPR004481">
    <property type="entry name" value="K/Na/Ca-exchanger"/>
</dbReference>
<dbReference type="NCBIfam" id="TIGR00367">
    <property type="entry name" value="calcium/sodium antiporter"/>
    <property type="match status" value="1"/>
</dbReference>
<feature type="domain" description="Sodium/calcium exchanger membrane region" evidence="5">
    <location>
        <begin position="7"/>
        <end position="146"/>
    </location>
</feature>
<dbReference type="InterPro" id="IPR004837">
    <property type="entry name" value="NaCa_Exmemb"/>
</dbReference>
<dbReference type="GO" id="GO:0008273">
    <property type="term" value="F:calcium, potassium:sodium antiporter activity"/>
    <property type="evidence" value="ECO:0007669"/>
    <property type="project" value="TreeGrafter"/>
</dbReference>
<dbReference type="KEGG" id="soa:G3M56_010945"/>
<dbReference type="PANTHER" id="PTHR10846">
    <property type="entry name" value="SODIUM/POTASSIUM/CALCIUM EXCHANGER"/>
    <property type="match status" value="1"/>
</dbReference>